<evidence type="ECO:0000313" key="3">
    <source>
        <dbReference type="Proteomes" id="UP001367508"/>
    </source>
</evidence>
<feature type="region of interest" description="Disordered" evidence="1">
    <location>
        <begin position="73"/>
        <end position="103"/>
    </location>
</feature>
<name>A0AAN9MZ29_CANGL</name>
<dbReference type="EMBL" id="JAYMYQ010000001">
    <property type="protein sequence ID" value="KAK7360263.1"/>
    <property type="molecule type" value="Genomic_DNA"/>
</dbReference>
<evidence type="ECO:0000313" key="2">
    <source>
        <dbReference type="EMBL" id="KAK7360263.1"/>
    </source>
</evidence>
<accession>A0AAN9MZ29</accession>
<gene>
    <name evidence="2" type="ORF">VNO77_02246</name>
</gene>
<keyword evidence="3" id="KW-1185">Reference proteome</keyword>
<comment type="caution">
    <text evidence="2">The sequence shown here is derived from an EMBL/GenBank/DDBJ whole genome shotgun (WGS) entry which is preliminary data.</text>
</comment>
<evidence type="ECO:0000256" key="1">
    <source>
        <dbReference type="SAM" id="MobiDB-lite"/>
    </source>
</evidence>
<protein>
    <submittedName>
        <fullName evidence="2">Uncharacterized protein</fullName>
    </submittedName>
</protein>
<dbReference type="AlphaFoldDB" id="A0AAN9MZ29"/>
<reference evidence="2 3" key="1">
    <citation type="submission" date="2024-01" db="EMBL/GenBank/DDBJ databases">
        <title>The genomes of 5 underutilized Papilionoideae crops provide insights into root nodulation and disease resistanc.</title>
        <authorList>
            <person name="Jiang F."/>
        </authorList>
    </citation>
    <scope>NUCLEOTIDE SEQUENCE [LARGE SCALE GENOMIC DNA]</scope>
    <source>
        <strain evidence="2">LVBAO_FW01</strain>
        <tissue evidence="2">Leaves</tissue>
    </source>
</reference>
<sequence>MKRQVVGFKREGHVVAQILRQRSFLVQRQCVRDNTDAAGANVALSSKAFRKVLIITSMCSLPRIEKVNIVGDDNRKHPIGATTNGPVNPRKARIQGPYHLQDL</sequence>
<organism evidence="2 3">
    <name type="scientific">Canavalia gladiata</name>
    <name type="common">Sword bean</name>
    <name type="synonym">Dolichos gladiatus</name>
    <dbReference type="NCBI Taxonomy" id="3824"/>
    <lineage>
        <taxon>Eukaryota</taxon>
        <taxon>Viridiplantae</taxon>
        <taxon>Streptophyta</taxon>
        <taxon>Embryophyta</taxon>
        <taxon>Tracheophyta</taxon>
        <taxon>Spermatophyta</taxon>
        <taxon>Magnoliopsida</taxon>
        <taxon>eudicotyledons</taxon>
        <taxon>Gunneridae</taxon>
        <taxon>Pentapetalae</taxon>
        <taxon>rosids</taxon>
        <taxon>fabids</taxon>
        <taxon>Fabales</taxon>
        <taxon>Fabaceae</taxon>
        <taxon>Papilionoideae</taxon>
        <taxon>50 kb inversion clade</taxon>
        <taxon>NPAAA clade</taxon>
        <taxon>indigoferoid/millettioid clade</taxon>
        <taxon>Phaseoleae</taxon>
        <taxon>Canavalia</taxon>
    </lineage>
</organism>
<proteinExistence type="predicted"/>
<dbReference type="Proteomes" id="UP001367508">
    <property type="component" value="Unassembled WGS sequence"/>
</dbReference>